<evidence type="ECO:0000313" key="2">
    <source>
        <dbReference type="EMBL" id="CAB4137421.1"/>
    </source>
</evidence>
<sequence>MKCPHCQADMAHLNAAREPIIRTRGLVLKASGLSLVCPRCKGDVAPSQELQKAMSNSLVLFLKAHIPDHDRHTAGGKVVHVAAHEDRRPAAKPKAKPAPVEEKLGEWQPPKTGRDGITEHRMLASPAGPPRFRGSAKRYHRVWEHPDGRVYAEDGLVKYLRPHDSVEAAKKWLSSSS</sequence>
<accession>A0A6J5LTC1</accession>
<evidence type="ECO:0000256" key="1">
    <source>
        <dbReference type="SAM" id="MobiDB-lite"/>
    </source>
</evidence>
<reference evidence="2" key="1">
    <citation type="submission" date="2020-04" db="EMBL/GenBank/DDBJ databases">
        <authorList>
            <person name="Chiriac C."/>
            <person name="Salcher M."/>
            <person name="Ghai R."/>
            <person name="Kavagutti S V."/>
        </authorList>
    </citation>
    <scope>NUCLEOTIDE SEQUENCE</scope>
</reference>
<feature type="region of interest" description="Disordered" evidence="1">
    <location>
        <begin position="85"/>
        <end position="113"/>
    </location>
</feature>
<dbReference type="EMBL" id="LR796340">
    <property type="protein sequence ID" value="CAB4137421.1"/>
    <property type="molecule type" value="Genomic_DNA"/>
</dbReference>
<gene>
    <name evidence="2" type="ORF">UFOVP326_28</name>
</gene>
<organism evidence="2">
    <name type="scientific">uncultured Caudovirales phage</name>
    <dbReference type="NCBI Taxonomy" id="2100421"/>
    <lineage>
        <taxon>Viruses</taxon>
        <taxon>Duplodnaviria</taxon>
        <taxon>Heunggongvirae</taxon>
        <taxon>Uroviricota</taxon>
        <taxon>Caudoviricetes</taxon>
        <taxon>Peduoviridae</taxon>
        <taxon>Maltschvirus</taxon>
        <taxon>Maltschvirus maltsch</taxon>
    </lineage>
</organism>
<proteinExistence type="predicted"/>
<name>A0A6J5LTC1_9CAUD</name>
<protein>
    <submittedName>
        <fullName evidence="2">Uncharacterized protein</fullName>
    </submittedName>
</protein>